<evidence type="ECO:0000259" key="19">
    <source>
        <dbReference type="PROSITE" id="PS50222"/>
    </source>
</evidence>
<dbReference type="Gene3D" id="1.10.510.10">
    <property type="entry name" value="Transferase(Phosphotransferase) domain 1"/>
    <property type="match status" value="1"/>
</dbReference>
<dbReference type="SUPFAM" id="SSF56112">
    <property type="entry name" value="Protein kinase-like (PK-like)"/>
    <property type="match status" value="1"/>
</dbReference>
<comment type="function">
    <text evidence="15">May play a role in signal transduction pathways that involve calcium as a second messenger.</text>
</comment>
<dbReference type="PROSITE" id="PS50222">
    <property type="entry name" value="EF_HAND_2"/>
    <property type="match status" value="4"/>
</dbReference>
<dbReference type="InterPro" id="IPR008271">
    <property type="entry name" value="Ser/Thr_kinase_AS"/>
</dbReference>
<dbReference type="PROSITE" id="PS00107">
    <property type="entry name" value="PROTEIN_KINASE_ATP"/>
    <property type="match status" value="1"/>
</dbReference>
<dbReference type="FunFam" id="1.10.238.10:FF:000015">
    <property type="entry name" value="Calcium-dependent protein kinase 1"/>
    <property type="match status" value="1"/>
</dbReference>
<evidence type="ECO:0000256" key="17">
    <source>
        <dbReference type="SAM" id="MobiDB-lite"/>
    </source>
</evidence>
<feature type="compositionally biased region" description="Basic and acidic residues" evidence="17">
    <location>
        <begin position="37"/>
        <end position="51"/>
    </location>
</feature>
<keyword evidence="6" id="KW-0479">Metal-binding</keyword>
<evidence type="ECO:0000256" key="6">
    <source>
        <dbReference type="ARBA" id="ARBA00022723"/>
    </source>
</evidence>
<keyword evidence="7" id="KW-0677">Repeat</keyword>
<evidence type="ECO:0000256" key="13">
    <source>
        <dbReference type="ARBA" id="ARBA00047899"/>
    </source>
</evidence>
<dbReference type="Pfam" id="PF13499">
    <property type="entry name" value="EF-hand_7"/>
    <property type="match status" value="2"/>
</dbReference>
<keyword evidence="11 16" id="KW-0067">ATP-binding</keyword>
<dbReference type="InterPro" id="IPR000719">
    <property type="entry name" value="Prot_kinase_dom"/>
</dbReference>
<keyword evidence="9" id="KW-0418">Kinase</keyword>
<dbReference type="Pfam" id="PF00069">
    <property type="entry name" value="Pkinase"/>
    <property type="match status" value="1"/>
</dbReference>
<keyword evidence="10" id="KW-0106">Calcium</keyword>
<evidence type="ECO:0000259" key="18">
    <source>
        <dbReference type="PROSITE" id="PS50011"/>
    </source>
</evidence>
<dbReference type="InterPro" id="IPR011009">
    <property type="entry name" value="Kinase-like_dom_sf"/>
</dbReference>
<feature type="binding site" evidence="16">
    <location>
        <position position="143"/>
    </location>
    <ligand>
        <name>ATP</name>
        <dbReference type="ChEBI" id="CHEBI:30616"/>
    </ligand>
</feature>
<dbReference type="OrthoDB" id="40902at2759"/>
<feature type="domain" description="Protein kinase" evidence="18">
    <location>
        <begin position="110"/>
        <end position="368"/>
    </location>
</feature>
<dbReference type="PANTHER" id="PTHR24349">
    <property type="entry name" value="SERINE/THREONINE-PROTEIN KINASE"/>
    <property type="match status" value="1"/>
</dbReference>
<dbReference type="FunFam" id="3.30.200.20:FF:000004">
    <property type="entry name" value="Calcium-dependent protein kinase 1"/>
    <property type="match status" value="1"/>
</dbReference>
<proteinExistence type="inferred from homology"/>
<dbReference type="InterPro" id="IPR018247">
    <property type="entry name" value="EF_Hand_1_Ca_BS"/>
</dbReference>
<comment type="catalytic activity">
    <reaction evidence="14">
        <text>L-seryl-[protein] + ATP = O-phospho-L-seryl-[protein] + ADP + H(+)</text>
        <dbReference type="Rhea" id="RHEA:17989"/>
        <dbReference type="Rhea" id="RHEA-COMP:9863"/>
        <dbReference type="Rhea" id="RHEA-COMP:11604"/>
        <dbReference type="ChEBI" id="CHEBI:15378"/>
        <dbReference type="ChEBI" id="CHEBI:29999"/>
        <dbReference type="ChEBI" id="CHEBI:30616"/>
        <dbReference type="ChEBI" id="CHEBI:83421"/>
        <dbReference type="ChEBI" id="CHEBI:456216"/>
        <dbReference type="EC" id="2.7.11.1"/>
    </reaction>
</comment>
<dbReference type="SMART" id="SM00220">
    <property type="entry name" value="S_TKc"/>
    <property type="match status" value="1"/>
</dbReference>
<evidence type="ECO:0000256" key="11">
    <source>
        <dbReference type="ARBA" id="ARBA00022840"/>
    </source>
</evidence>
<sequence>MGNTCVGPSISKNGFFQSVSAAMWRTRSPDESVSPHTDGESVHEVASKEPELPMPVQSKPPEQVTMPKPETLPEQSSNTKKPAHMKRVSSAGLRAGSVLQTKTGNFKEFYTLGKKLGQGQFGTTFLCVEMKTGKEYACKSIAKRKLITSEDVEDVRREIQIMHHLAGHPNVISIKGAYEDAVAVHVVMELCAGGELFDRIIQRGHYTERKAAELTRTIVGVVEACHSLGVMHRDLKPENFLFVSQEEDALLKTIDFGLSVFFKPGGKFFDVVGSPYYVAPEVLRKRYGPEADVWSAGVIVYILLSGVPPFWAESEQGIFEQVLDGELDFTSDPWPSISDGAKDLVRRMLVRDPRKRITAHDVLCHPWVQVDGVAPDKPLDSAVLSRLKQFSAMNKLKKMALRVIAESLSEEEIAGLKEMFKMIDTDNSGQITFEELKVGLKRFGANLKESEIYNLMQAADVDNSGTIDYGEFVAATLHLNKIEREDHLFAAFNYFDKDGSGYITQDELEQACEEFGIEDFRLEEMIQEVDQDNDGRIDYNEFVAMMQKGNVAGAGVSAGKKGLQTSFSINFREPRKL</sequence>
<keyword evidence="21" id="KW-1185">Reference proteome</keyword>
<dbReference type="InterPro" id="IPR011992">
    <property type="entry name" value="EF-hand-dom_pair"/>
</dbReference>
<dbReference type="SMART" id="SM00054">
    <property type="entry name" value="EFh"/>
    <property type="match status" value="4"/>
</dbReference>
<comment type="caution">
    <text evidence="20">The sequence shown here is derived from an EMBL/GenBank/DDBJ whole genome shotgun (WGS) entry which is preliminary data.</text>
</comment>
<dbReference type="InterPro" id="IPR002048">
    <property type="entry name" value="EF_hand_dom"/>
</dbReference>
<feature type="domain" description="EF-hand" evidence="19">
    <location>
        <begin position="447"/>
        <end position="482"/>
    </location>
</feature>
<comment type="similarity">
    <text evidence="1">Belongs to the protein kinase superfamily. CAMK Ser/Thr protein kinase family. CaMK subfamily.</text>
</comment>
<evidence type="ECO:0000313" key="21">
    <source>
        <dbReference type="Proteomes" id="UP000796880"/>
    </source>
</evidence>
<feature type="domain" description="EF-hand" evidence="19">
    <location>
        <begin position="411"/>
        <end position="446"/>
    </location>
</feature>
<dbReference type="FunFam" id="1.10.510.10:FF:001294">
    <property type="entry name" value="CDPK-related kinase 3"/>
    <property type="match status" value="1"/>
</dbReference>
<comment type="similarity">
    <text evidence="12">Belongs to the protein kinase superfamily. Ser/Thr protein kinase family. CDPK subfamily.</text>
</comment>
<organism evidence="20 21">
    <name type="scientific">Rhamnella rubrinervis</name>
    <dbReference type="NCBI Taxonomy" id="2594499"/>
    <lineage>
        <taxon>Eukaryota</taxon>
        <taxon>Viridiplantae</taxon>
        <taxon>Streptophyta</taxon>
        <taxon>Embryophyta</taxon>
        <taxon>Tracheophyta</taxon>
        <taxon>Spermatophyta</taxon>
        <taxon>Magnoliopsida</taxon>
        <taxon>eudicotyledons</taxon>
        <taxon>Gunneridae</taxon>
        <taxon>Pentapetalae</taxon>
        <taxon>rosids</taxon>
        <taxon>fabids</taxon>
        <taxon>Rosales</taxon>
        <taxon>Rhamnaceae</taxon>
        <taxon>rhamnoid group</taxon>
        <taxon>Rhamneae</taxon>
        <taxon>Rhamnella</taxon>
    </lineage>
</organism>
<dbReference type="GO" id="GO:0005509">
    <property type="term" value="F:calcium ion binding"/>
    <property type="evidence" value="ECO:0007669"/>
    <property type="project" value="InterPro"/>
</dbReference>
<evidence type="ECO:0000256" key="2">
    <source>
        <dbReference type="ARBA" id="ARBA00012513"/>
    </source>
</evidence>
<dbReference type="CDD" id="cd00051">
    <property type="entry name" value="EFh"/>
    <property type="match status" value="2"/>
</dbReference>
<keyword evidence="5" id="KW-0808">Transferase</keyword>
<keyword evidence="3" id="KW-0723">Serine/threonine-protein kinase</keyword>
<dbReference type="InterPro" id="IPR050205">
    <property type="entry name" value="CDPK_Ser/Thr_kinases"/>
</dbReference>
<evidence type="ECO:0000256" key="5">
    <source>
        <dbReference type="ARBA" id="ARBA00022679"/>
    </source>
</evidence>
<gene>
    <name evidence="20" type="ORF">FNV43_RR25500</name>
</gene>
<dbReference type="FunFam" id="1.10.510.10:FF:001864">
    <property type="entry name" value="Calcium-dependent protein kinase SK5"/>
    <property type="match status" value="1"/>
</dbReference>
<dbReference type="PROSITE" id="PS50011">
    <property type="entry name" value="PROTEIN_KINASE_DOM"/>
    <property type="match status" value="1"/>
</dbReference>
<dbReference type="GO" id="GO:0005524">
    <property type="term" value="F:ATP binding"/>
    <property type="evidence" value="ECO:0007669"/>
    <property type="project" value="UniProtKB-UniRule"/>
</dbReference>
<dbReference type="InterPro" id="IPR017441">
    <property type="entry name" value="Protein_kinase_ATP_BS"/>
</dbReference>
<keyword evidence="8 16" id="KW-0547">Nucleotide-binding</keyword>
<dbReference type="Gene3D" id="1.10.238.10">
    <property type="entry name" value="EF-hand"/>
    <property type="match status" value="1"/>
</dbReference>
<dbReference type="PROSITE" id="PS00018">
    <property type="entry name" value="EF_HAND_1"/>
    <property type="match status" value="4"/>
</dbReference>
<dbReference type="CDD" id="cd05117">
    <property type="entry name" value="STKc_CAMK"/>
    <property type="match status" value="1"/>
</dbReference>
<protein>
    <recommendedName>
        <fullName evidence="2">non-specific serine/threonine protein kinase</fullName>
        <ecNumber evidence="2">2.7.11.1</ecNumber>
    </recommendedName>
</protein>
<reference evidence="20" key="1">
    <citation type="submission" date="2020-03" db="EMBL/GenBank/DDBJ databases">
        <title>A high-quality chromosome-level genome assembly of a woody plant with both climbing and erect habits, Rhamnella rubrinervis.</title>
        <authorList>
            <person name="Lu Z."/>
            <person name="Yang Y."/>
            <person name="Zhu X."/>
            <person name="Sun Y."/>
        </authorList>
    </citation>
    <scope>NUCLEOTIDE SEQUENCE</scope>
    <source>
        <strain evidence="20">BYM</strain>
        <tissue evidence="20">Leaf</tissue>
    </source>
</reference>
<evidence type="ECO:0000256" key="15">
    <source>
        <dbReference type="ARBA" id="ARBA00058232"/>
    </source>
</evidence>
<dbReference type="PROSITE" id="PS00108">
    <property type="entry name" value="PROTEIN_KINASE_ST"/>
    <property type="match status" value="1"/>
</dbReference>
<keyword evidence="4" id="KW-0597">Phosphoprotein</keyword>
<feature type="domain" description="EF-hand" evidence="19">
    <location>
        <begin position="521"/>
        <end position="552"/>
    </location>
</feature>
<evidence type="ECO:0000256" key="8">
    <source>
        <dbReference type="ARBA" id="ARBA00022741"/>
    </source>
</evidence>
<evidence type="ECO:0000256" key="16">
    <source>
        <dbReference type="PROSITE-ProRule" id="PRU10141"/>
    </source>
</evidence>
<evidence type="ECO:0000256" key="14">
    <source>
        <dbReference type="ARBA" id="ARBA00048679"/>
    </source>
</evidence>
<evidence type="ECO:0000256" key="7">
    <source>
        <dbReference type="ARBA" id="ARBA00022737"/>
    </source>
</evidence>
<evidence type="ECO:0000256" key="4">
    <source>
        <dbReference type="ARBA" id="ARBA00022553"/>
    </source>
</evidence>
<dbReference type="GO" id="GO:0004674">
    <property type="term" value="F:protein serine/threonine kinase activity"/>
    <property type="evidence" value="ECO:0007669"/>
    <property type="project" value="UniProtKB-KW"/>
</dbReference>
<accession>A0A8K0GM90</accession>
<dbReference type="SUPFAM" id="SSF47473">
    <property type="entry name" value="EF-hand"/>
    <property type="match status" value="1"/>
</dbReference>
<evidence type="ECO:0000256" key="12">
    <source>
        <dbReference type="ARBA" id="ARBA00024334"/>
    </source>
</evidence>
<dbReference type="EC" id="2.7.11.1" evidence="2"/>
<evidence type="ECO:0000256" key="1">
    <source>
        <dbReference type="ARBA" id="ARBA00005354"/>
    </source>
</evidence>
<dbReference type="EMBL" id="VOIH02000011">
    <property type="protein sequence ID" value="KAF3434397.1"/>
    <property type="molecule type" value="Genomic_DNA"/>
</dbReference>
<dbReference type="Proteomes" id="UP000796880">
    <property type="component" value="Unassembled WGS sequence"/>
</dbReference>
<dbReference type="Gene3D" id="3.30.200.20">
    <property type="entry name" value="Phosphorylase Kinase, domain 1"/>
    <property type="match status" value="1"/>
</dbReference>
<comment type="catalytic activity">
    <reaction evidence="13">
        <text>L-threonyl-[protein] + ATP = O-phospho-L-threonyl-[protein] + ADP + H(+)</text>
        <dbReference type="Rhea" id="RHEA:46608"/>
        <dbReference type="Rhea" id="RHEA-COMP:11060"/>
        <dbReference type="Rhea" id="RHEA-COMP:11605"/>
        <dbReference type="ChEBI" id="CHEBI:15378"/>
        <dbReference type="ChEBI" id="CHEBI:30013"/>
        <dbReference type="ChEBI" id="CHEBI:30616"/>
        <dbReference type="ChEBI" id="CHEBI:61977"/>
        <dbReference type="ChEBI" id="CHEBI:456216"/>
        <dbReference type="EC" id="2.7.11.1"/>
    </reaction>
</comment>
<evidence type="ECO:0000313" key="20">
    <source>
        <dbReference type="EMBL" id="KAF3434397.1"/>
    </source>
</evidence>
<dbReference type="AlphaFoldDB" id="A0A8K0GM90"/>
<feature type="region of interest" description="Disordered" evidence="17">
    <location>
        <begin position="25"/>
        <end position="83"/>
    </location>
</feature>
<evidence type="ECO:0000256" key="9">
    <source>
        <dbReference type="ARBA" id="ARBA00022777"/>
    </source>
</evidence>
<evidence type="ECO:0000256" key="10">
    <source>
        <dbReference type="ARBA" id="ARBA00022837"/>
    </source>
</evidence>
<feature type="domain" description="EF-hand" evidence="19">
    <location>
        <begin position="483"/>
        <end position="518"/>
    </location>
</feature>
<evidence type="ECO:0000256" key="3">
    <source>
        <dbReference type="ARBA" id="ARBA00022527"/>
    </source>
</evidence>
<name>A0A8K0GM90_9ROSA</name>